<sequence>MLLGYFWYISGQGTSLHQRRSYQSQLFSRKGLGHLMMCSLSAANASFCLDFFKELSKVKRSENIVFSPLSISVSLSMVQLGARGNTAEEMEKVLHIHEVLSTASPGTKGTTGKCEEAGGAHSQFQELLSALSKSGSACSLSIANRLFGEVTFQFLQQYLDSTRALYQAELEAVNFFKAAEKSRKKMNSWVKKQTGGKIKDMFPPGSINSTTTLALVNAIHFKGQWAIQFKEKNTRKMPFRLNKREHKNVLMMHRTGQYKLARRQEEQMTVLELPYTGKEFSMFILLPEDICDESTGLEQLESAVTYEKLTEWTNMENTYLQEITIYLPQFRLEGSYELRPVLQALGMRDAFDVKHADFSGLSRDPELCLSEAIHKSFLEVNEEGTEAAAATGWFVVVGSCSSSIPYEFRADHPFLFLIKHNPSKNILFFGRCCSP</sequence>
<feature type="domain" description="Serpin" evidence="2">
    <location>
        <begin position="49"/>
        <end position="435"/>
    </location>
</feature>
<dbReference type="InterPro" id="IPR023796">
    <property type="entry name" value="Serpin_dom"/>
</dbReference>
<comment type="similarity">
    <text evidence="1">Belongs to the serpin family. Ov-serpin subfamily.</text>
</comment>
<dbReference type="SMART" id="SM00093">
    <property type="entry name" value="SERPIN"/>
    <property type="match status" value="1"/>
</dbReference>
<evidence type="ECO:0000256" key="1">
    <source>
        <dbReference type="ARBA" id="ARBA00006426"/>
    </source>
</evidence>
<dbReference type="Gene3D" id="3.30.497.10">
    <property type="entry name" value="Antithrombin, subunit I, domain 2"/>
    <property type="match status" value="1"/>
</dbReference>
<protein>
    <submittedName>
        <fullName evidence="3">Leukocyte elastase inhibitor</fullName>
    </submittedName>
</protein>
<dbReference type="PROSITE" id="PS00284">
    <property type="entry name" value="SERPIN"/>
    <property type="match status" value="1"/>
</dbReference>
<dbReference type="InterPro" id="IPR023795">
    <property type="entry name" value="Serpin_CS"/>
</dbReference>
<dbReference type="InterPro" id="IPR036186">
    <property type="entry name" value="Serpin_sf"/>
</dbReference>
<dbReference type="InterPro" id="IPR042178">
    <property type="entry name" value="Serpin_sf_1"/>
</dbReference>
<organism evidence="3 4">
    <name type="scientific">Patagioenas fasciata monilis</name>
    <dbReference type="NCBI Taxonomy" id="372326"/>
    <lineage>
        <taxon>Eukaryota</taxon>
        <taxon>Metazoa</taxon>
        <taxon>Chordata</taxon>
        <taxon>Craniata</taxon>
        <taxon>Vertebrata</taxon>
        <taxon>Euteleostomi</taxon>
        <taxon>Archelosauria</taxon>
        <taxon>Archosauria</taxon>
        <taxon>Dinosauria</taxon>
        <taxon>Saurischia</taxon>
        <taxon>Theropoda</taxon>
        <taxon>Coelurosauria</taxon>
        <taxon>Aves</taxon>
        <taxon>Neognathae</taxon>
        <taxon>Neoaves</taxon>
        <taxon>Columbimorphae</taxon>
        <taxon>Columbiformes</taxon>
        <taxon>Columbidae</taxon>
        <taxon>Patagioenas</taxon>
    </lineage>
</organism>
<dbReference type="PANTHER" id="PTHR11461:SF199">
    <property type="entry name" value="SERPIN B11"/>
    <property type="match status" value="1"/>
</dbReference>
<dbReference type="InterPro" id="IPR042185">
    <property type="entry name" value="Serpin_sf_2"/>
</dbReference>
<dbReference type="PANTHER" id="PTHR11461">
    <property type="entry name" value="SERINE PROTEASE INHIBITOR, SERPIN"/>
    <property type="match status" value="1"/>
</dbReference>
<dbReference type="Proteomes" id="UP000190648">
    <property type="component" value="Unassembled WGS sequence"/>
</dbReference>
<accession>A0A1V4JWM0</accession>
<dbReference type="FunFam" id="2.30.39.10:FF:000001">
    <property type="entry name" value="Serpin family B member 2"/>
    <property type="match status" value="1"/>
</dbReference>
<dbReference type="OrthoDB" id="671595at2759"/>
<dbReference type="EMBL" id="LSYS01005643">
    <property type="protein sequence ID" value="OPJ76543.1"/>
    <property type="molecule type" value="Genomic_DNA"/>
</dbReference>
<dbReference type="Pfam" id="PF00079">
    <property type="entry name" value="Serpin"/>
    <property type="match status" value="1"/>
</dbReference>
<evidence type="ECO:0000259" key="2">
    <source>
        <dbReference type="SMART" id="SM00093"/>
    </source>
</evidence>
<gene>
    <name evidence="3" type="ORF">AV530_016206</name>
</gene>
<dbReference type="GO" id="GO:0005615">
    <property type="term" value="C:extracellular space"/>
    <property type="evidence" value="ECO:0007669"/>
    <property type="project" value="InterPro"/>
</dbReference>
<dbReference type="CDD" id="cd19956">
    <property type="entry name" value="serpinB"/>
    <property type="match status" value="1"/>
</dbReference>
<dbReference type="Gene3D" id="2.30.39.10">
    <property type="entry name" value="Alpha-1-antitrypsin, domain 1"/>
    <property type="match status" value="1"/>
</dbReference>
<name>A0A1V4JWM0_PATFA</name>
<dbReference type="STRING" id="372326.A0A1V4JWM0"/>
<evidence type="ECO:0000313" key="3">
    <source>
        <dbReference type="EMBL" id="OPJ76543.1"/>
    </source>
</evidence>
<evidence type="ECO:0000313" key="4">
    <source>
        <dbReference type="Proteomes" id="UP000190648"/>
    </source>
</evidence>
<reference evidence="3 4" key="1">
    <citation type="submission" date="2016-02" db="EMBL/GenBank/DDBJ databases">
        <title>Band-tailed pigeon sequencing and assembly.</title>
        <authorList>
            <person name="Soares A.E."/>
            <person name="Novak B.J."/>
            <person name="Rice E.S."/>
            <person name="O'Connell B."/>
            <person name="Chang D."/>
            <person name="Weber S."/>
            <person name="Shapiro B."/>
        </authorList>
    </citation>
    <scope>NUCLEOTIDE SEQUENCE [LARGE SCALE GENOMIC DNA]</scope>
    <source>
        <strain evidence="3">BTP2013</strain>
        <tissue evidence="3">Blood</tissue>
    </source>
</reference>
<dbReference type="AlphaFoldDB" id="A0A1V4JWM0"/>
<dbReference type="InterPro" id="IPR000215">
    <property type="entry name" value="Serpin_fam"/>
</dbReference>
<comment type="caution">
    <text evidence="3">The sequence shown here is derived from an EMBL/GenBank/DDBJ whole genome shotgun (WGS) entry which is preliminary data.</text>
</comment>
<dbReference type="GO" id="GO:0004867">
    <property type="term" value="F:serine-type endopeptidase inhibitor activity"/>
    <property type="evidence" value="ECO:0007669"/>
    <property type="project" value="InterPro"/>
</dbReference>
<dbReference type="SUPFAM" id="SSF56574">
    <property type="entry name" value="Serpins"/>
    <property type="match status" value="1"/>
</dbReference>
<proteinExistence type="inferred from homology"/>
<dbReference type="FunFam" id="3.30.497.10:FF:000001">
    <property type="entry name" value="Serine protease inhibitor"/>
    <property type="match status" value="1"/>
</dbReference>
<keyword evidence="4" id="KW-1185">Reference proteome</keyword>